<reference evidence="1 2" key="1">
    <citation type="journal article" date="2011" name="PLoS Pathog.">
        <title>Dynamic evolution of pathogenicity revealed by sequencing and comparative genomics of 19 Pseudomonas syringae isolates.</title>
        <authorList>
            <person name="Baltrus D.A."/>
            <person name="Nishimura M.T."/>
            <person name="Romanchuk A."/>
            <person name="Chang J.H."/>
            <person name="Mukhtar M.S."/>
            <person name="Cherkis K."/>
            <person name="Roach J."/>
            <person name="Grant S.R."/>
            <person name="Jones C.D."/>
            <person name="Dangl J.L."/>
        </authorList>
    </citation>
    <scope>NUCLEOTIDE SEQUENCE [LARGE SCALE GENOMIC DNA]</scope>
    <source>
        <strain evidence="2">M301072PT</strain>
    </source>
</reference>
<proteinExistence type="predicted"/>
<feature type="non-terminal residue" evidence="1">
    <location>
        <position position="35"/>
    </location>
</feature>
<feature type="non-terminal residue" evidence="1">
    <location>
        <position position="1"/>
    </location>
</feature>
<protein>
    <submittedName>
        <fullName evidence="1">Leucine-rich repeat-containing protein</fullName>
    </submittedName>
</protein>
<organism evidence="1 2">
    <name type="scientific">Pseudomonas syringae pv. japonica str. M301072</name>
    <dbReference type="NCBI Taxonomy" id="629262"/>
    <lineage>
        <taxon>Bacteria</taxon>
        <taxon>Pseudomonadati</taxon>
        <taxon>Pseudomonadota</taxon>
        <taxon>Gammaproteobacteria</taxon>
        <taxon>Pseudomonadales</taxon>
        <taxon>Pseudomonadaceae</taxon>
        <taxon>Pseudomonas</taxon>
        <taxon>Pseudomonas syringae</taxon>
    </lineage>
</organism>
<evidence type="ECO:0000313" key="2">
    <source>
        <dbReference type="Proteomes" id="UP000004471"/>
    </source>
</evidence>
<accession>F3G0Q8</accession>
<dbReference type="EMBL" id="AEAH01004368">
    <property type="protein sequence ID" value="EGH36050.1"/>
    <property type="molecule type" value="Genomic_DNA"/>
</dbReference>
<comment type="caution">
    <text evidence="1">The sequence shown here is derived from an EMBL/GenBank/DDBJ whole genome shotgun (WGS) entry which is preliminary data.</text>
</comment>
<dbReference type="AlphaFoldDB" id="F3G0Q8"/>
<evidence type="ECO:0000313" key="1">
    <source>
        <dbReference type="EMBL" id="EGH36050.1"/>
    </source>
</evidence>
<sequence length="35" mass="4098">YPARDRKLNLDADLVVQAQPFSKPPFERLYDHLLA</sequence>
<gene>
    <name evidence="1" type="ORF">PSYJA_46136</name>
</gene>
<dbReference type="Proteomes" id="UP000004471">
    <property type="component" value="Unassembled WGS sequence"/>
</dbReference>
<name>F3G0Q8_PSESX</name>